<dbReference type="CDD" id="cd05379">
    <property type="entry name" value="CAP_bacterial"/>
    <property type="match status" value="1"/>
</dbReference>
<dbReference type="Gene3D" id="3.40.33.10">
    <property type="entry name" value="CAP"/>
    <property type="match status" value="1"/>
</dbReference>
<evidence type="ECO:0000313" key="2">
    <source>
        <dbReference type="EMBL" id="RRK09231.1"/>
    </source>
</evidence>
<dbReference type="EMBL" id="QWZQ01000084">
    <property type="protein sequence ID" value="RRK09231.1"/>
    <property type="molecule type" value="Genomic_DNA"/>
</dbReference>
<feature type="domain" description="SCP" evidence="1">
    <location>
        <begin position="112"/>
        <end position="215"/>
    </location>
</feature>
<dbReference type="InterPro" id="IPR014044">
    <property type="entry name" value="CAP_dom"/>
</dbReference>
<comment type="caution">
    <text evidence="2">The sequence shown here is derived from an EMBL/GenBank/DDBJ whole genome shotgun (WGS) entry which is preliminary data.</text>
</comment>
<proteinExistence type="predicted"/>
<gene>
    <name evidence="2" type="ORF">D1831_13880</name>
</gene>
<reference evidence="2 3" key="1">
    <citation type="submission" date="2018-08" db="EMBL/GenBank/DDBJ databases">
        <title>Genome Lactobacillus garii FI11369.</title>
        <authorList>
            <person name="Diaz M."/>
            <person name="Narbad A."/>
        </authorList>
    </citation>
    <scope>NUCLEOTIDE SEQUENCE [LARGE SCALE GENOMIC DNA]</scope>
    <source>
        <strain evidence="2 3">FI11369</strain>
    </source>
</reference>
<evidence type="ECO:0000313" key="3">
    <source>
        <dbReference type="Proteomes" id="UP000283633"/>
    </source>
</evidence>
<protein>
    <submittedName>
        <fullName evidence="2">CAP domain-containing protein</fullName>
    </submittedName>
</protein>
<dbReference type="InterPro" id="IPR035940">
    <property type="entry name" value="CAP_sf"/>
</dbReference>
<name>A0A426D3Q5_9LACO</name>
<keyword evidence="3" id="KW-1185">Reference proteome</keyword>
<dbReference type="AlphaFoldDB" id="A0A426D3Q5"/>
<sequence length="224" mass="24745">MVFGKGTSLSSKKNYKATQKRYVYKKGKRHTYYYVTSSKGVKGWVNSSLVKAGSYKKTTKTVTSKPKATTTNKPVKATKSVNPDKTYNATTLANDVIKELNDARAQITTIYAQPLIYDATLTQIGNERAKQLAADFSHNDSNGNAYVEAVAKKYGIWDTYYGTEDIGTSGFIGSNQQTADSIIKTVKTYEGHWADLTNGGYNKIGVGQYVTPERTMYLAIELGY</sequence>
<dbReference type="SUPFAM" id="SSF55797">
    <property type="entry name" value="PR-1-like"/>
    <property type="match status" value="1"/>
</dbReference>
<accession>A0A426D3Q5</accession>
<organism evidence="2 3">
    <name type="scientific">Lactiplantibacillus garii</name>
    <dbReference type="NCBI Taxonomy" id="2306423"/>
    <lineage>
        <taxon>Bacteria</taxon>
        <taxon>Bacillati</taxon>
        <taxon>Bacillota</taxon>
        <taxon>Bacilli</taxon>
        <taxon>Lactobacillales</taxon>
        <taxon>Lactobacillaceae</taxon>
        <taxon>Lactiplantibacillus</taxon>
    </lineage>
</organism>
<dbReference type="Pfam" id="PF00188">
    <property type="entry name" value="CAP"/>
    <property type="match status" value="1"/>
</dbReference>
<evidence type="ECO:0000259" key="1">
    <source>
        <dbReference type="Pfam" id="PF00188"/>
    </source>
</evidence>
<dbReference type="Proteomes" id="UP000283633">
    <property type="component" value="Unassembled WGS sequence"/>
</dbReference>